<dbReference type="SUPFAM" id="SSF56112">
    <property type="entry name" value="Protein kinase-like (PK-like)"/>
    <property type="match status" value="1"/>
</dbReference>
<evidence type="ECO:0000259" key="2">
    <source>
        <dbReference type="PROSITE" id="PS50011"/>
    </source>
</evidence>
<evidence type="ECO:0000313" key="3">
    <source>
        <dbReference type="EMBL" id="EXF83914.1"/>
    </source>
</evidence>
<dbReference type="OrthoDB" id="1046782at2759"/>
<accession>A0A010S049</accession>
<dbReference type="AlphaFoldDB" id="A0A010S049"/>
<dbReference type="PANTHER" id="PTHR24359">
    <property type="entry name" value="SERINE/THREONINE-PROTEIN KINASE SBK1"/>
    <property type="match status" value="1"/>
</dbReference>
<sequence>MKDISLSKRSIDLDNSISTIPPKGDIEIAAWRPSAAFSSNDHLTDLTQPHHAQPSRLSPISSSHPKADLDIPDGVSAYTQNDRGYAAAIEVFNSLTPGSEARPKSSEDDFTGIGSHFFPRDTNENDTPILTYMDLEVSKCLVNYAGHEDGPNWLPVSDLLRIFNRASVLQALEEALSGETLPDTACMTVQEYASKICPDPDRNDIIGSRSVFAILTHLGRVREIWQFLDRNLTDDDLPLIRRPEIKNLTGQLYPKRLSAGELECWNFGSHWRSSDWTAFDTYQKKMRSPFFLLHDTSRRIPHYDLESGTVLPFIKDYGPKELTLQSQDNREKAPFFAVKKLSSEQIKSEYSRERIFREEVKALTKVVSHSSHDHVIRLLATWKQGDTWSMLFPWAKSNLKEYWWGEDPINTTKSVQWLASQCRGLAEGLQKIHRSPSEHATDFAIHGDIKPENILLFVNETHPDGILVISDFGFTRFHGRDTRSNRLAIGSSPTNRAPEIDLKHPISRLYDIWALGCVFVEFITWHLTGKAGMEAFMNRRIEDDVGELKIKYDKFFNIRVGSDGKNEPEVKHAVNEYMLSVDPKGRAKCDKVATELRTLESACAMNGKDYLLGQGGPKGQSATRSEAALPHRQAEQTDLGSVVQPTQHVTRAQEHNEIWGPWSERWSNASEPLCERRGSMTNIAAILPPEVAKSSGARMGTQIMSASVLQTKVSATDTETTPLILDSSRFQTSQSQPRPLYLAIDRHTKALPHLGARFENRRQTTPYRHGAAAESEESRELDASAKAQNIPRDKSNDGIEPHTNPSHIREGDSFVVKAMLRWCFPCAKP</sequence>
<dbReference type="PROSITE" id="PS50011">
    <property type="entry name" value="PROTEIN_KINASE_DOM"/>
    <property type="match status" value="1"/>
</dbReference>
<gene>
    <name evidence="3" type="ORF">CFIO01_03937</name>
</gene>
<dbReference type="Gene3D" id="1.10.510.10">
    <property type="entry name" value="Transferase(Phosphotransferase) domain 1"/>
    <property type="match status" value="1"/>
</dbReference>
<feature type="domain" description="Protein kinase" evidence="2">
    <location>
        <begin position="311"/>
        <end position="599"/>
    </location>
</feature>
<dbReference type="HOGENOM" id="CLU_341946_0_0_1"/>
<dbReference type="Pfam" id="PF00069">
    <property type="entry name" value="Pkinase"/>
    <property type="match status" value="1"/>
</dbReference>
<keyword evidence="3" id="KW-0808">Transferase</keyword>
<dbReference type="SMART" id="SM00220">
    <property type="entry name" value="S_TKc"/>
    <property type="match status" value="1"/>
</dbReference>
<dbReference type="Proteomes" id="UP000020467">
    <property type="component" value="Unassembled WGS sequence"/>
</dbReference>
<dbReference type="KEGG" id="cfj:CFIO01_03937"/>
<feature type="compositionally biased region" description="Polar residues" evidence="1">
    <location>
        <begin position="55"/>
        <end position="64"/>
    </location>
</feature>
<proteinExistence type="predicted"/>
<feature type="region of interest" description="Disordered" evidence="1">
    <location>
        <begin position="760"/>
        <end position="810"/>
    </location>
</feature>
<evidence type="ECO:0000256" key="1">
    <source>
        <dbReference type="SAM" id="MobiDB-lite"/>
    </source>
</evidence>
<comment type="caution">
    <text evidence="3">The sequence shown here is derived from an EMBL/GenBank/DDBJ whole genome shotgun (WGS) entry which is preliminary data.</text>
</comment>
<dbReference type="EMBL" id="JARH01000221">
    <property type="protein sequence ID" value="EXF83914.1"/>
    <property type="molecule type" value="Genomic_DNA"/>
</dbReference>
<dbReference type="STRING" id="1445577.A0A010S049"/>
<dbReference type="InterPro" id="IPR011009">
    <property type="entry name" value="Kinase-like_dom_sf"/>
</dbReference>
<organism evidence="3 4">
    <name type="scientific">Colletotrichum fioriniae PJ7</name>
    <dbReference type="NCBI Taxonomy" id="1445577"/>
    <lineage>
        <taxon>Eukaryota</taxon>
        <taxon>Fungi</taxon>
        <taxon>Dikarya</taxon>
        <taxon>Ascomycota</taxon>
        <taxon>Pezizomycotina</taxon>
        <taxon>Sordariomycetes</taxon>
        <taxon>Hypocreomycetidae</taxon>
        <taxon>Glomerellales</taxon>
        <taxon>Glomerellaceae</taxon>
        <taxon>Colletotrichum</taxon>
        <taxon>Colletotrichum acutatum species complex</taxon>
    </lineage>
</organism>
<dbReference type="CDD" id="cd00180">
    <property type="entry name" value="PKc"/>
    <property type="match status" value="1"/>
</dbReference>
<keyword evidence="4" id="KW-1185">Reference proteome</keyword>
<dbReference type="GO" id="GO:0004674">
    <property type="term" value="F:protein serine/threonine kinase activity"/>
    <property type="evidence" value="ECO:0007669"/>
    <property type="project" value="TreeGrafter"/>
</dbReference>
<keyword evidence="3" id="KW-0418">Kinase</keyword>
<dbReference type="PANTHER" id="PTHR24359:SF37">
    <property type="entry name" value="PROTEIN KINASE DOMAIN-CONTAINING PROTEIN"/>
    <property type="match status" value="1"/>
</dbReference>
<feature type="region of interest" description="Disordered" evidence="1">
    <location>
        <begin position="40"/>
        <end position="68"/>
    </location>
</feature>
<evidence type="ECO:0000313" key="4">
    <source>
        <dbReference type="Proteomes" id="UP000020467"/>
    </source>
</evidence>
<feature type="compositionally biased region" description="Basic and acidic residues" evidence="1">
    <location>
        <begin position="791"/>
        <end position="800"/>
    </location>
</feature>
<dbReference type="GO" id="GO:0005524">
    <property type="term" value="F:ATP binding"/>
    <property type="evidence" value="ECO:0007669"/>
    <property type="project" value="InterPro"/>
</dbReference>
<name>A0A010S049_9PEZI</name>
<protein>
    <submittedName>
        <fullName evidence="3">Protein kinase domain-containing protein</fullName>
    </submittedName>
</protein>
<dbReference type="eggNOG" id="KOG0594">
    <property type="taxonomic scope" value="Eukaryota"/>
</dbReference>
<reference evidence="3 4" key="1">
    <citation type="submission" date="2014-02" db="EMBL/GenBank/DDBJ databases">
        <title>The genome sequence of Colletotrichum fioriniae PJ7.</title>
        <authorList>
            <person name="Baroncelli R."/>
            <person name="Thon M.R."/>
        </authorList>
    </citation>
    <scope>NUCLEOTIDE SEQUENCE [LARGE SCALE GENOMIC DNA]</scope>
    <source>
        <strain evidence="3 4">PJ7</strain>
    </source>
</reference>
<dbReference type="InterPro" id="IPR000719">
    <property type="entry name" value="Prot_kinase_dom"/>
</dbReference>